<dbReference type="PANTHER" id="PTHR30349">
    <property type="entry name" value="PHAGE INTEGRASE-RELATED"/>
    <property type="match status" value="1"/>
</dbReference>
<keyword evidence="2 4" id="KW-0238">DNA-binding</keyword>
<dbReference type="Pfam" id="PF00589">
    <property type="entry name" value="Phage_integrase"/>
    <property type="match status" value="1"/>
</dbReference>
<dbReference type="RefSeq" id="WP_186775181.1">
    <property type="nucleotide sequence ID" value="NZ_SJPK01000031.1"/>
</dbReference>
<evidence type="ECO:0000256" key="2">
    <source>
        <dbReference type="ARBA" id="ARBA00023125"/>
    </source>
</evidence>
<dbReference type="AlphaFoldDB" id="A0A5C5WPV8"/>
<feature type="domain" description="Tyr recombinase" evidence="5">
    <location>
        <begin position="161"/>
        <end position="341"/>
    </location>
</feature>
<dbReference type="InterPro" id="IPR002104">
    <property type="entry name" value="Integrase_catalytic"/>
</dbReference>
<dbReference type="PROSITE" id="PS51900">
    <property type="entry name" value="CB"/>
    <property type="match status" value="1"/>
</dbReference>
<dbReference type="Proteomes" id="UP000318053">
    <property type="component" value="Unassembled WGS sequence"/>
</dbReference>
<dbReference type="PANTHER" id="PTHR30349:SF88">
    <property type="entry name" value="BLL1584 PROTEIN"/>
    <property type="match status" value="1"/>
</dbReference>
<dbReference type="GO" id="GO:0003677">
    <property type="term" value="F:DNA binding"/>
    <property type="evidence" value="ECO:0007669"/>
    <property type="project" value="UniProtKB-UniRule"/>
</dbReference>
<comment type="caution">
    <text evidence="7">The sequence shown here is derived from an EMBL/GenBank/DDBJ whole genome shotgun (WGS) entry which is preliminary data.</text>
</comment>
<evidence type="ECO:0000256" key="3">
    <source>
        <dbReference type="ARBA" id="ARBA00023172"/>
    </source>
</evidence>
<evidence type="ECO:0000256" key="4">
    <source>
        <dbReference type="PROSITE-ProRule" id="PRU01248"/>
    </source>
</evidence>
<dbReference type="GO" id="GO:0015074">
    <property type="term" value="P:DNA integration"/>
    <property type="evidence" value="ECO:0007669"/>
    <property type="project" value="UniProtKB-KW"/>
</dbReference>
<feature type="domain" description="Core-binding (CB)" evidence="6">
    <location>
        <begin position="56"/>
        <end position="141"/>
    </location>
</feature>
<organism evidence="7 8">
    <name type="scientific">Allorhodopirellula solitaria</name>
    <dbReference type="NCBI Taxonomy" id="2527987"/>
    <lineage>
        <taxon>Bacteria</taxon>
        <taxon>Pseudomonadati</taxon>
        <taxon>Planctomycetota</taxon>
        <taxon>Planctomycetia</taxon>
        <taxon>Pirellulales</taxon>
        <taxon>Pirellulaceae</taxon>
        <taxon>Allorhodopirellula</taxon>
    </lineage>
</organism>
<dbReference type="Gene3D" id="1.10.150.130">
    <property type="match status" value="1"/>
</dbReference>
<dbReference type="InterPro" id="IPR010998">
    <property type="entry name" value="Integrase_recombinase_N"/>
</dbReference>
<dbReference type="InterPro" id="IPR011010">
    <property type="entry name" value="DNA_brk_join_enz"/>
</dbReference>
<sequence>MRKPFFIKARKAWYLDTPGNDGKLQRIMLGKSKKAAYEEWERLKQQASTEWDGDALTIDDLICRYLEAFENDVDNGRRGKSTLDALTGTLTLFSAFAGDGMLAKDLVKHHLTRWLSSMPGWNATTQHHAVERVKRAFNWAVNEGLLRENPIAKVRVDKGSGRDHVASSTEFAMLMNGYKSRRRRDNAFRTILIALRLSACRPGEIPNVDLKNVRDDRWTLPKHKTMRQKKRPRVVYLSPCLHTLSRIAKGNRTEGPLFLSPMGKAWDYQDMRRRFHRLRERTGVSSSFVMYTFRHTWITDALVAGIDVATVAEMAGTSIQMIDRHYGHLSKHKDHMIQAASTVIQSRA</sequence>
<dbReference type="InterPro" id="IPR050090">
    <property type="entry name" value="Tyrosine_recombinase_XerCD"/>
</dbReference>
<dbReference type="PROSITE" id="PS51898">
    <property type="entry name" value="TYR_RECOMBINASE"/>
    <property type="match status" value="1"/>
</dbReference>
<accession>A0A5C5WPV8</accession>
<reference evidence="7 8" key="1">
    <citation type="submission" date="2019-02" db="EMBL/GenBank/DDBJ databases">
        <title>Deep-cultivation of Planctomycetes and their phenomic and genomic characterization uncovers novel biology.</title>
        <authorList>
            <person name="Wiegand S."/>
            <person name="Jogler M."/>
            <person name="Boedeker C."/>
            <person name="Pinto D."/>
            <person name="Vollmers J."/>
            <person name="Rivas-Marin E."/>
            <person name="Kohn T."/>
            <person name="Peeters S.H."/>
            <person name="Heuer A."/>
            <person name="Rast P."/>
            <person name="Oberbeckmann S."/>
            <person name="Bunk B."/>
            <person name="Jeske O."/>
            <person name="Meyerdierks A."/>
            <person name="Storesund J.E."/>
            <person name="Kallscheuer N."/>
            <person name="Luecker S."/>
            <person name="Lage O.M."/>
            <person name="Pohl T."/>
            <person name="Merkel B.J."/>
            <person name="Hornburger P."/>
            <person name="Mueller R.-W."/>
            <person name="Bruemmer F."/>
            <person name="Labrenz M."/>
            <person name="Spormann A.M."/>
            <person name="Op Den Camp H."/>
            <person name="Overmann J."/>
            <person name="Amann R."/>
            <person name="Jetten M.S.M."/>
            <person name="Mascher T."/>
            <person name="Medema M.H."/>
            <person name="Devos D.P."/>
            <person name="Kaster A.-K."/>
            <person name="Ovreas L."/>
            <person name="Rohde M."/>
            <person name="Galperin M.Y."/>
            <person name="Jogler C."/>
        </authorList>
    </citation>
    <scope>NUCLEOTIDE SEQUENCE [LARGE SCALE GENOMIC DNA]</scope>
    <source>
        <strain evidence="7 8">CA85</strain>
    </source>
</reference>
<dbReference type="GO" id="GO:0006310">
    <property type="term" value="P:DNA recombination"/>
    <property type="evidence" value="ECO:0007669"/>
    <property type="project" value="UniProtKB-KW"/>
</dbReference>
<evidence type="ECO:0000259" key="6">
    <source>
        <dbReference type="PROSITE" id="PS51900"/>
    </source>
</evidence>
<dbReference type="EMBL" id="SJPK01000031">
    <property type="protein sequence ID" value="TWT52159.1"/>
    <property type="molecule type" value="Genomic_DNA"/>
</dbReference>
<keyword evidence="3" id="KW-0233">DNA recombination</keyword>
<name>A0A5C5WPV8_9BACT</name>
<keyword evidence="8" id="KW-1185">Reference proteome</keyword>
<dbReference type="InterPro" id="IPR044068">
    <property type="entry name" value="CB"/>
</dbReference>
<dbReference type="InterPro" id="IPR013762">
    <property type="entry name" value="Integrase-like_cat_sf"/>
</dbReference>
<evidence type="ECO:0000259" key="5">
    <source>
        <dbReference type="PROSITE" id="PS51898"/>
    </source>
</evidence>
<evidence type="ECO:0000313" key="7">
    <source>
        <dbReference type="EMBL" id="TWT52159.1"/>
    </source>
</evidence>
<proteinExistence type="predicted"/>
<gene>
    <name evidence="7" type="ORF">CA85_50730</name>
</gene>
<dbReference type="Gene3D" id="1.10.443.10">
    <property type="entry name" value="Intergrase catalytic core"/>
    <property type="match status" value="1"/>
</dbReference>
<evidence type="ECO:0000313" key="8">
    <source>
        <dbReference type="Proteomes" id="UP000318053"/>
    </source>
</evidence>
<dbReference type="SUPFAM" id="SSF56349">
    <property type="entry name" value="DNA breaking-rejoining enzymes"/>
    <property type="match status" value="1"/>
</dbReference>
<protein>
    <submittedName>
        <fullName evidence="7">Site-specific tyrosine recombinase XerC</fullName>
    </submittedName>
</protein>
<evidence type="ECO:0000256" key="1">
    <source>
        <dbReference type="ARBA" id="ARBA00022908"/>
    </source>
</evidence>
<keyword evidence="1" id="KW-0229">DNA integration</keyword>